<accession>A0A016U236</accession>
<dbReference type="AlphaFoldDB" id="A0A016U236"/>
<protein>
    <submittedName>
        <fullName evidence="1">Uncharacterized protein</fullName>
    </submittedName>
</protein>
<proteinExistence type="predicted"/>
<organism evidence="1 2">
    <name type="scientific">Ancylostoma ceylanicum</name>
    <dbReference type="NCBI Taxonomy" id="53326"/>
    <lineage>
        <taxon>Eukaryota</taxon>
        <taxon>Metazoa</taxon>
        <taxon>Ecdysozoa</taxon>
        <taxon>Nematoda</taxon>
        <taxon>Chromadorea</taxon>
        <taxon>Rhabditida</taxon>
        <taxon>Rhabditina</taxon>
        <taxon>Rhabditomorpha</taxon>
        <taxon>Strongyloidea</taxon>
        <taxon>Ancylostomatidae</taxon>
        <taxon>Ancylostomatinae</taxon>
        <taxon>Ancylostoma</taxon>
    </lineage>
</organism>
<keyword evidence="2" id="KW-1185">Reference proteome</keyword>
<reference evidence="2" key="1">
    <citation type="journal article" date="2015" name="Nat. Genet.">
        <title>The genome and transcriptome of the zoonotic hookworm Ancylostoma ceylanicum identify infection-specific gene families.</title>
        <authorList>
            <person name="Schwarz E.M."/>
            <person name="Hu Y."/>
            <person name="Antoshechkin I."/>
            <person name="Miller M.M."/>
            <person name="Sternberg P.W."/>
            <person name="Aroian R.V."/>
        </authorList>
    </citation>
    <scope>NUCLEOTIDE SEQUENCE</scope>
    <source>
        <strain evidence="2">HY135</strain>
    </source>
</reference>
<dbReference type="PANTHER" id="PTHR31128">
    <property type="entry name" value="PROTEIN CBR-CLEC-135-RELATED"/>
    <property type="match status" value="1"/>
</dbReference>
<evidence type="ECO:0000313" key="2">
    <source>
        <dbReference type="Proteomes" id="UP000024635"/>
    </source>
</evidence>
<comment type="caution">
    <text evidence="1">The sequence shown here is derived from an EMBL/GenBank/DDBJ whole genome shotgun (WGS) entry which is preliminary data.</text>
</comment>
<name>A0A016U236_9BILA</name>
<dbReference type="OrthoDB" id="5818094at2759"/>
<dbReference type="EMBL" id="JARK01001401">
    <property type="protein sequence ID" value="EYC08653.1"/>
    <property type="molecule type" value="Genomic_DNA"/>
</dbReference>
<gene>
    <name evidence="1" type="primary">Acey_s0065.g3668</name>
    <name evidence="1" type="ORF">Y032_0065g3668</name>
</gene>
<dbReference type="Proteomes" id="UP000024635">
    <property type="component" value="Unassembled WGS sequence"/>
</dbReference>
<evidence type="ECO:0000313" key="1">
    <source>
        <dbReference type="EMBL" id="EYC08653.1"/>
    </source>
</evidence>
<sequence>MPLSHNMGNLTKQSRLNEAAATPLAQYIGFDGFCRGSRTTPSSSSPGYRHKTAPDYSVEEDNFGRLINREKRMIWPDRRPRKRSDFEKIIRTAPNEVPLISPAPSTATDVYVSNPPSSHSDMAVNRPDPELEKAFIGGSSPKDAAARVDPSAFVLYYRIDEPLCDRAYLYMAYKNNDGEAFHFPLTCRKAKHPDGSEIAYWRVEYGDPEPKEFPCLSALVRYHQVFSYYDIKTGAIEAFPIWSGDQVIVDKDY</sequence>